<dbReference type="SUPFAM" id="SSF52047">
    <property type="entry name" value="RNI-like"/>
    <property type="match status" value="1"/>
</dbReference>
<evidence type="ECO:0000259" key="1">
    <source>
        <dbReference type="SMART" id="SM00256"/>
    </source>
</evidence>
<dbReference type="InterPro" id="IPR001810">
    <property type="entry name" value="F-box_dom"/>
</dbReference>
<dbReference type="InterPro" id="IPR036047">
    <property type="entry name" value="F-box-like_dom_sf"/>
</dbReference>
<name>A0A1J3CGT0_NOCCA</name>
<organism evidence="2">
    <name type="scientific">Noccaea caerulescens</name>
    <name type="common">Alpine penny-cress</name>
    <name type="synonym">Thlaspi caerulescens</name>
    <dbReference type="NCBI Taxonomy" id="107243"/>
    <lineage>
        <taxon>Eukaryota</taxon>
        <taxon>Viridiplantae</taxon>
        <taxon>Streptophyta</taxon>
        <taxon>Embryophyta</taxon>
        <taxon>Tracheophyta</taxon>
        <taxon>Spermatophyta</taxon>
        <taxon>Magnoliopsida</taxon>
        <taxon>eudicotyledons</taxon>
        <taxon>Gunneridae</taxon>
        <taxon>Pentapetalae</taxon>
        <taxon>rosids</taxon>
        <taxon>malvids</taxon>
        <taxon>Brassicales</taxon>
        <taxon>Brassicaceae</taxon>
        <taxon>Coluteocarpeae</taxon>
        <taxon>Noccaea</taxon>
    </lineage>
</organism>
<proteinExistence type="predicted"/>
<dbReference type="EMBL" id="GEVI01028788">
    <property type="protein sequence ID" value="JAU03532.1"/>
    <property type="molecule type" value="Transcribed_RNA"/>
</dbReference>
<reference evidence="2" key="1">
    <citation type="submission" date="2016-07" db="EMBL/GenBank/DDBJ databases">
        <title>De novo transcriptome assembly of four accessions of the metal hyperaccumulator plant Noccaea caerulescens.</title>
        <authorList>
            <person name="Blande D."/>
            <person name="Halimaa P."/>
            <person name="Tervahauta A.I."/>
            <person name="Aarts M.G."/>
            <person name="Karenlampi S.O."/>
        </authorList>
    </citation>
    <scope>NUCLEOTIDE SEQUENCE</scope>
</reference>
<dbReference type="InterPro" id="IPR032675">
    <property type="entry name" value="LRR_dom_sf"/>
</dbReference>
<evidence type="ECO:0000313" key="2">
    <source>
        <dbReference type="EMBL" id="JAU03532.1"/>
    </source>
</evidence>
<dbReference type="SUPFAM" id="SSF81383">
    <property type="entry name" value="F-box domain"/>
    <property type="match status" value="1"/>
</dbReference>
<dbReference type="PANTHER" id="PTHR31215">
    <property type="entry name" value="OS05G0510400 PROTEIN-RELATED"/>
    <property type="match status" value="1"/>
</dbReference>
<dbReference type="SMART" id="SM00256">
    <property type="entry name" value="FBOX"/>
    <property type="match status" value="1"/>
</dbReference>
<accession>A0A1J3CGT0</accession>
<dbReference type="Gene3D" id="3.80.10.10">
    <property type="entry name" value="Ribonuclease Inhibitor"/>
    <property type="match status" value="1"/>
</dbReference>
<protein>
    <submittedName>
        <fullName evidence="2">F-box/LRR-repeat protein</fullName>
    </submittedName>
</protein>
<dbReference type="InterPro" id="IPR044809">
    <property type="entry name" value="AUF1-like"/>
</dbReference>
<gene>
    <name evidence="2" type="ORF">GA_TR18803_c0_g1_i1_g.60413</name>
</gene>
<feature type="domain" description="F-box" evidence="1">
    <location>
        <begin position="4"/>
        <end position="45"/>
    </location>
</feature>
<dbReference type="Pfam" id="PF12937">
    <property type="entry name" value="F-box-like"/>
    <property type="match status" value="1"/>
</dbReference>
<sequence length="449" mass="50907">MDELPPELLVKILNRLNDSADLARCRVASKTLSSIWREVRSVNLICTASRYSKSRSIAAVTPFKTVFKSLIEDSRNIVSVSVGVDKALSGMSFDDLIDEDSDELYLSDIKFTQDWLPRVREDLEILSISDFWIQSCWRKSDILALISSNCSKLVKLEVKNAWLSVVGLTQMPNLRHLTLEFIRLDDENLQVVNDCFPFLQVLNLIGVGGLKEPRIHFLHLKSCHWTVSNAPLSLAIVAPNLLELELKCNKPKSLLLETPKLVSFHLYVEDAEGVTFAELQDLKTLELVSPDMYRLIRNTQFGNKIRKLAVDSVKSTEQSERMKLGLGTLLKAFPGIISLRLSPVTWSNMETHFQTEGLVLMKGRDTLKQITARVQTPDHTSVHQTVSFVRSILDNCRGLTDMRLMIHKDTDPSVRTNLISACTLSNPRLRWKWGMWAEESEDIWLSNGA</sequence>
<dbReference type="AlphaFoldDB" id="A0A1J3CGT0"/>